<dbReference type="EMBL" id="JABWRE010000045">
    <property type="protein sequence ID" value="MBC3444110.1"/>
    <property type="molecule type" value="Genomic_DNA"/>
</dbReference>
<reference evidence="2" key="3">
    <citation type="submission" date="2021-06" db="EMBL/GenBank/DDBJ databases">
        <title>Updating the genus Pseudomonas: Description of 43 new species and partition of the Pseudomonas putida group.</title>
        <authorList>
            <person name="Girard L."/>
            <person name="Lood C."/>
            <person name="Vandamme P."/>
            <person name="Rokni-Zadeh H."/>
            <person name="Van Noort V."/>
            <person name="Hofte M."/>
            <person name="Lavigne R."/>
            <person name="De Mot R."/>
        </authorList>
    </citation>
    <scope>NUCLEOTIDE SEQUENCE</scope>
    <source>
        <strain evidence="2">SWRI10</strain>
    </source>
</reference>
<protein>
    <submittedName>
        <fullName evidence="1">Uncharacterized protein</fullName>
    </submittedName>
</protein>
<comment type="caution">
    <text evidence="1">The sequence shown here is derived from an EMBL/GenBank/DDBJ whole genome shotgun (WGS) entry which is preliminary data.</text>
</comment>
<dbReference type="AlphaFoldDB" id="A0A923G4Q3"/>
<dbReference type="Proteomes" id="UP000599879">
    <property type="component" value="Unassembled WGS sequence"/>
</dbReference>
<evidence type="ECO:0000313" key="2">
    <source>
        <dbReference type="EMBL" id="MBV4537282.1"/>
    </source>
</evidence>
<accession>A0A923G4Q3</accession>
<evidence type="ECO:0000313" key="1">
    <source>
        <dbReference type="EMBL" id="MBC3444110.1"/>
    </source>
</evidence>
<proteinExistence type="predicted"/>
<reference evidence="1" key="2">
    <citation type="submission" date="2020-07" db="EMBL/GenBank/DDBJ databases">
        <authorList>
            <person name="Lood C."/>
            <person name="Girard L."/>
        </authorList>
    </citation>
    <scope>NUCLEOTIDE SEQUENCE</scope>
    <source>
        <strain evidence="1">SWRI10</strain>
    </source>
</reference>
<dbReference type="RefSeq" id="WP_186557771.1">
    <property type="nucleotide sequence ID" value="NZ_JABWRE020000001.1"/>
</dbReference>
<reference evidence="1" key="1">
    <citation type="journal article" date="2020" name="Microorganisms">
        <title>Reliable Identification of Environmental Pseudomonas Isolates Using the rpoD Gene.</title>
        <authorList>
            <consortium name="The Broad Institute Genome Sequencing Platform"/>
            <person name="Girard L."/>
            <person name="Lood C."/>
            <person name="Rokni-Zadeh H."/>
            <person name="van Noort V."/>
            <person name="Lavigne R."/>
            <person name="De Mot R."/>
        </authorList>
    </citation>
    <scope>NUCLEOTIDE SEQUENCE</scope>
    <source>
        <strain evidence="1">SWRI10</strain>
    </source>
</reference>
<organism evidence="1">
    <name type="scientific">Pseudomonas urmiensis</name>
    <dbReference type="NCBI Taxonomy" id="2745493"/>
    <lineage>
        <taxon>Bacteria</taxon>
        <taxon>Pseudomonadati</taxon>
        <taxon>Pseudomonadota</taxon>
        <taxon>Gammaproteobacteria</taxon>
        <taxon>Pseudomonadales</taxon>
        <taxon>Pseudomonadaceae</taxon>
        <taxon>Pseudomonas</taxon>
    </lineage>
</organism>
<dbReference type="EMBL" id="JABWRE020000001">
    <property type="protein sequence ID" value="MBV4537282.1"/>
    <property type="molecule type" value="Genomic_DNA"/>
</dbReference>
<gene>
    <name evidence="2" type="ORF">HU737_015000</name>
    <name evidence="1" type="ORF">HU737_25775</name>
</gene>
<sequence length="374" mass="41981">MENVSPTPLHNTSAEAHLLTDAQTLNCEITLDGFPSANASERRGSMYANGAQQLAIRVKLWRAGGVVSPEEWDSLTLLHSDKETKVDVLPIQEPPLLEVSGKWACTPIRSAVYEQAHDASPLVNAEEYSNAWTYRVLYLHSTVAETTGATDFYVCVTDVDGKKHIMTNQSITISITRRPSPPEITITSKNIAGFDYTLRNDEVGYTETYKYDYNLTTTEYFIVHVPGGFTTCNVKEHHDSSLIKRGSIVRFERDDAGERLCTVTGLIRHKNQEHITFDERLYGSDLSPAFGDRLSKLPVHGPLDDHTIVISVHRFDDIFAHLIEKEARETLFSSMGEGLTMIFRNQQGNEIEQTISFVAKGQNYHRNVISESMP</sequence>
<name>A0A923G4Q3_9PSED</name>